<dbReference type="NCBIfam" id="NF033678">
    <property type="entry name" value="C69_fam_dipept"/>
    <property type="match status" value="1"/>
</dbReference>
<evidence type="ECO:0000256" key="4">
    <source>
        <dbReference type="ARBA" id="ARBA00022801"/>
    </source>
</evidence>
<dbReference type="PANTHER" id="PTHR12994:SF17">
    <property type="entry name" value="LD30995P"/>
    <property type="match status" value="1"/>
</dbReference>
<dbReference type="EC" id="3.4.-.-" evidence="6"/>
<evidence type="ECO:0000313" key="7">
    <source>
        <dbReference type="EMBL" id="ADZ06219.1"/>
    </source>
</evidence>
<dbReference type="STRING" id="1604.LAC30SC_00125"/>
<dbReference type="InterPro" id="IPR047804">
    <property type="entry name" value="C69_dipept_A-like"/>
</dbReference>
<name>F0THR2_LACAM</name>
<dbReference type="Proteomes" id="UP000007491">
    <property type="component" value="Chromosome"/>
</dbReference>
<evidence type="ECO:0000256" key="3">
    <source>
        <dbReference type="ARBA" id="ARBA00022670"/>
    </source>
</evidence>
<dbReference type="Pfam" id="PF03577">
    <property type="entry name" value="Peptidase_C69"/>
    <property type="match status" value="1"/>
</dbReference>
<dbReference type="Gene3D" id="3.60.60.10">
    <property type="entry name" value="Penicillin V Acylase, Chain A"/>
    <property type="match status" value="1"/>
</dbReference>
<evidence type="ECO:0000256" key="6">
    <source>
        <dbReference type="RuleBase" id="RU364089"/>
    </source>
</evidence>
<dbReference type="PANTHER" id="PTHR12994">
    <property type="entry name" value="SECERNIN"/>
    <property type="match status" value="1"/>
</dbReference>
<dbReference type="AlphaFoldDB" id="F0THR2"/>
<proteinExistence type="inferred from homology"/>
<keyword evidence="3 6" id="KW-0645">Protease</keyword>
<dbReference type="HOGENOM" id="CLU_014823_4_1_9"/>
<dbReference type="InterPro" id="IPR005322">
    <property type="entry name" value="Peptidase_C69"/>
</dbReference>
<organism evidence="7 8">
    <name type="scientific">Lactobacillus amylovorus</name>
    <dbReference type="NCBI Taxonomy" id="1604"/>
    <lineage>
        <taxon>Bacteria</taxon>
        <taxon>Bacillati</taxon>
        <taxon>Bacillota</taxon>
        <taxon>Bacilli</taxon>
        <taxon>Lactobacillales</taxon>
        <taxon>Lactobacillaceae</taxon>
        <taxon>Lactobacillus</taxon>
    </lineage>
</organism>
<reference key="2">
    <citation type="submission" date="2011-02" db="EMBL/GenBank/DDBJ databases">
        <authorList>
            <person name="Roh H."/>
            <person name="Ko H.-J."/>
            <person name="Kim S.-H."/>
            <person name="Choi I.-G."/>
            <person name="Oh S."/>
        </authorList>
    </citation>
    <scope>NUCLEOTIDE SEQUENCE</scope>
    <source>
        <strain>30SC</strain>
    </source>
</reference>
<evidence type="ECO:0000256" key="1">
    <source>
        <dbReference type="ARBA" id="ARBA00001670"/>
    </source>
</evidence>
<accession>F0THR2</accession>
<dbReference type="MEROPS" id="C69.001"/>
<dbReference type="RefSeq" id="WP_013641326.1">
    <property type="nucleotide sequence ID" value="NC_015214.1"/>
</dbReference>
<dbReference type="GO" id="GO:0070004">
    <property type="term" value="F:cysteine-type exopeptidase activity"/>
    <property type="evidence" value="ECO:0007669"/>
    <property type="project" value="InterPro"/>
</dbReference>
<dbReference type="GO" id="GO:0016805">
    <property type="term" value="F:dipeptidase activity"/>
    <property type="evidence" value="ECO:0007669"/>
    <property type="project" value="UniProtKB-KW"/>
</dbReference>
<evidence type="ECO:0000313" key="8">
    <source>
        <dbReference type="Proteomes" id="UP000007491"/>
    </source>
</evidence>
<gene>
    <name evidence="7" type="ordered locus">LAC30SC_00125</name>
</gene>
<dbReference type="KEGG" id="lai:LAC30SC_00125"/>
<dbReference type="GO" id="GO:0006508">
    <property type="term" value="P:proteolysis"/>
    <property type="evidence" value="ECO:0007669"/>
    <property type="project" value="UniProtKB-KW"/>
</dbReference>
<protein>
    <recommendedName>
        <fullName evidence="6">Dipeptidase</fullName>
        <ecNumber evidence="6">3.4.-.-</ecNumber>
    </recommendedName>
</protein>
<reference evidence="7 8" key="1">
    <citation type="journal article" date="2011" name="J. Bacteriol.">
        <title>Complete genome sequencing of Lactobacillus acidophilus 30SC, isolated from swine intestine.</title>
        <authorList>
            <person name="Oh S."/>
            <person name="Roh H."/>
            <person name="Ko H.J."/>
            <person name="Kim S."/>
            <person name="Kim K.H."/>
            <person name="Lee S.E."/>
            <person name="Chang I.S."/>
            <person name="Kim S."/>
            <person name="Choi I.G."/>
        </authorList>
    </citation>
    <scope>NUCLEOTIDE SEQUENCE [LARGE SCALE GENOMIC DNA]</scope>
    <source>
        <strain evidence="7 8">30SC</strain>
    </source>
</reference>
<comment type="similarity">
    <text evidence="2 6">Belongs to the peptidase C69 family.</text>
</comment>
<dbReference type="EMBL" id="CP002559">
    <property type="protein sequence ID" value="ADZ06219.1"/>
    <property type="molecule type" value="Genomic_DNA"/>
</dbReference>
<evidence type="ECO:0000256" key="2">
    <source>
        <dbReference type="ARBA" id="ARBA00007225"/>
    </source>
</evidence>
<comment type="catalytic activity">
    <reaction evidence="1">
        <text>an L-aminoacyl-L-amino acid + H2O = 2 an L-alpha-amino acid</text>
        <dbReference type="Rhea" id="RHEA:48940"/>
        <dbReference type="ChEBI" id="CHEBI:15377"/>
        <dbReference type="ChEBI" id="CHEBI:59869"/>
        <dbReference type="ChEBI" id="CHEBI:77460"/>
        <dbReference type="EC" id="3.4.13.19"/>
    </reaction>
</comment>
<keyword evidence="4 6" id="KW-0378">Hydrolase</keyword>
<keyword evidence="5 6" id="KW-0224">Dipeptidase</keyword>
<evidence type="ECO:0000256" key="5">
    <source>
        <dbReference type="ARBA" id="ARBA00022997"/>
    </source>
</evidence>
<sequence length="507" mass="58134">MPCTTILAGKKATTDGSTLVARNEDYGHAFNPKRFIVVTPDKQPKEYQSVTSKCKVDLPSDPMRYTAVPELESTMKKMGWWGEAGINAANVAMSATETSTTNSRVLGVDPMNKKGIGEEDFVTIVLPYIYSAREGVKLLGKYLEKYGTYESNGVAFSDKDEVWYMETIGGHHWAAKRVPDDCYVAAPNWFSITDFDFNSDDTMASADLEKMIKDNYLDIDHQGNPYNLRHIFGSHDDSDYEYNIPREWYIQKLFNPSDVREPDDPELPFAKKPEHLLTIEDFKYALSSRYQHTKYDPYGLEGTDADRHAFRPIGFQRNQELSILQIRNNVPEKIAGVQWVAFGPNAFNGIAPYYTNILDTPSTYRDTKEHFDIQDMYWLTHAITTIADEHPFRYSASIEEMKQSTLAAGRHVLLETDQEVQDLDGEKLQKKLQEANDKTAKSTYDAAMKCFGASRLPERFLLLGQRIKNKRKQCLQESFSFFPPYNFFYSKSSVINDFKQFYFEIQA</sequence>